<keyword evidence="1" id="KW-0175">Coiled coil</keyword>
<evidence type="ECO:0000313" key="4">
    <source>
        <dbReference type="Proteomes" id="UP000789901"/>
    </source>
</evidence>
<feature type="coiled-coil region" evidence="1">
    <location>
        <begin position="82"/>
        <end position="163"/>
    </location>
</feature>
<comment type="caution">
    <text evidence="3">The sequence shown here is derived from an EMBL/GenBank/DDBJ whole genome shotgun (WGS) entry which is preliminary data.</text>
</comment>
<dbReference type="EMBL" id="CAJVQB010016142">
    <property type="protein sequence ID" value="CAG8778542.1"/>
    <property type="molecule type" value="Genomic_DNA"/>
</dbReference>
<name>A0ABN7VJ60_GIGMA</name>
<keyword evidence="4" id="KW-1185">Reference proteome</keyword>
<evidence type="ECO:0000313" key="3">
    <source>
        <dbReference type="EMBL" id="CAG8778542.1"/>
    </source>
</evidence>
<accession>A0ABN7VJ60</accession>
<protein>
    <submittedName>
        <fullName evidence="3">32161_t:CDS:1</fullName>
    </submittedName>
</protein>
<evidence type="ECO:0000256" key="1">
    <source>
        <dbReference type="SAM" id="Coils"/>
    </source>
</evidence>
<evidence type="ECO:0000256" key="2">
    <source>
        <dbReference type="SAM" id="MobiDB-lite"/>
    </source>
</evidence>
<organism evidence="3 4">
    <name type="scientific">Gigaspora margarita</name>
    <dbReference type="NCBI Taxonomy" id="4874"/>
    <lineage>
        <taxon>Eukaryota</taxon>
        <taxon>Fungi</taxon>
        <taxon>Fungi incertae sedis</taxon>
        <taxon>Mucoromycota</taxon>
        <taxon>Glomeromycotina</taxon>
        <taxon>Glomeromycetes</taxon>
        <taxon>Diversisporales</taxon>
        <taxon>Gigasporaceae</taxon>
        <taxon>Gigaspora</taxon>
    </lineage>
</organism>
<proteinExistence type="predicted"/>
<sequence length="422" mass="50820">MAQNLDRIKSSVKKWFAISHLPIKVYHHCSEMSHNRRPCPYRRCNEHAIPEAQLNEILKGIKKFKDSSKYRMKMKLNTINNIERLREDIRAGRQQIRDTIRNQFRAQNDELNYLNQNIRNLNDNQNTIMNRQSETITRIETLRQRHMDRYKELATDMRNIRNNLINIDTNQETINNMNIARIREIHNILNQHHNNIINEIRTGNQQNTNLITQDDTNRIERIENFIRRNDQNFEKMFTRFREKLRNTINQQFDEKQRQFINSIIEMINNRRKNFRINQRREIHFKPQTTPPRTLNRIEEIPERINNMQNLVIHSRKGRELENAIIEPGSSSNIEFVTQSTTGKRIHKDSTEEEILRRKGGKISHSDQEFAIFKENILPTPKISRSNRASTNISQVQKTNNTIPINRRTDRDHLHQRQRREHR</sequence>
<reference evidence="3 4" key="1">
    <citation type="submission" date="2021-06" db="EMBL/GenBank/DDBJ databases">
        <authorList>
            <person name="Kallberg Y."/>
            <person name="Tangrot J."/>
            <person name="Rosling A."/>
        </authorList>
    </citation>
    <scope>NUCLEOTIDE SEQUENCE [LARGE SCALE GENOMIC DNA]</scope>
    <source>
        <strain evidence="3 4">120-4 pot B 10/14</strain>
    </source>
</reference>
<feature type="region of interest" description="Disordered" evidence="2">
    <location>
        <begin position="381"/>
        <end position="422"/>
    </location>
</feature>
<dbReference type="Proteomes" id="UP000789901">
    <property type="component" value="Unassembled WGS sequence"/>
</dbReference>
<feature type="compositionally biased region" description="Polar residues" evidence="2">
    <location>
        <begin position="382"/>
        <end position="403"/>
    </location>
</feature>
<gene>
    <name evidence="3" type="ORF">GMARGA_LOCUS19388</name>
</gene>